<organism evidence="1 2">
    <name type="scientific">Phialocephala subalpina</name>
    <dbReference type="NCBI Taxonomy" id="576137"/>
    <lineage>
        <taxon>Eukaryota</taxon>
        <taxon>Fungi</taxon>
        <taxon>Dikarya</taxon>
        <taxon>Ascomycota</taxon>
        <taxon>Pezizomycotina</taxon>
        <taxon>Leotiomycetes</taxon>
        <taxon>Helotiales</taxon>
        <taxon>Mollisiaceae</taxon>
        <taxon>Phialocephala</taxon>
        <taxon>Phialocephala fortinii species complex</taxon>
    </lineage>
</organism>
<protein>
    <submittedName>
        <fullName evidence="1">Uncharacterized protein</fullName>
    </submittedName>
</protein>
<evidence type="ECO:0000313" key="2">
    <source>
        <dbReference type="Proteomes" id="UP000184330"/>
    </source>
</evidence>
<proteinExistence type="predicted"/>
<sequence length="196" mass="21208">MAHSEHKHTLNNMAIPIAASSTLPPSLSSSVSDTLEQIQGLLPSVLADCEGQGIICTGYQRCSVLNEAGTYITSLPVISSQGIDIVEAALSLGLDLSSQDSPSFRQSSCNTANSNTDERPRCFDHGCDGRTFSCADNYHRHIREQSRSSRVSSPYCSLSFSRKSNRDTHVSNGRCKALAAIATMPDFLVDNWDLHA</sequence>
<dbReference type="AlphaFoldDB" id="A0A1L7XKA0"/>
<dbReference type="OrthoDB" id="3600192at2759"/>
<gene>
    <name evidence="1" type="ORF">PAC_15267</name>
</gene>
<dbReference type="EMBL" id="FJOG01000030">
    <property type="protein sequence ID" value="CZR65367.1"/>
    <property type="molecule type" value="Genomic_DNA"/>
</dbReference>
<name>A0A1L7XKA0_9HELO</name>
<evidence type="ECO:0000313" key="1">
    <source>
        <dbReference type="EMBL" id="CZR65367.1"/>
    </source>
</evidence>
<accession>A0A1L7XKA0</accession>
<reference evidence="1 2" key="1">
    <citation type="submission" date="2016-03" db="EMBL/GenBank/DDBJ databases">
        <authorList>
            <person name="Ploux O."/>
        </authorList>
    </citation>
    <scope>NUCLEOTIDE SEQUENCE [LARGE SCALE GENOMIC DNA]</scope>
    <source>
        <strain evidence="1 2">UAMH 11012</strain>
    </source>
</reference>
<keyword evidence="2" id="KW-1185">Reference proteome</keyword>
<dbReference type="Proteomes" id="UP000184330">
    <property type="component" value="Unassembled WGS sequence"/>
</dbReference>